<keyword evidence="9 10" id="KW-0131">Cell cycle</keyword>
<protein>
    <recommendedName>
        <fullName evidence="10">Probable GTP-binding protein EngB</fullName>
    </recommendedName>
</protein>
<evidence type="ECO:0000256" key="10">
    <source>
        <dbReference type="HAMAP-Rule" id="MF_00321"/>
    </source>
</evidence>
<dbReference type="Proteomes" id="UP000199058">
    <property type="component" value="Unassembled WGS sequence"/>
</dbReference>
<dbReference type="OrthoDB" id="9804921at2"/>
<dbReference type="GO" id="GO:0000917">
    <property type="term" value="P:division septum assembly"/>
    <property type="evidence" value="ECO:0007669"/>
    <property type="project" value="UniProtKB-KW"/>
</dbReference>
<keyword evidence="14" id="KW-1185">Reference proteome</keyword>
<dbReference type="Gene3D" id="3.40.50.300">
    <property type="entry name" value="P-loop containing nucleotide triphosphate hydrolases"/>
    <property type="match status" value="1"/>
</dbReference>
<dbReference type="PANTHER" id="PTHR11649">
    <property type="entry name" value="MSS1/TRME-RELATED GTP-BINDING PROTEIN"/>
    <property type="match status" value="1"/>
</dbReference>
<comment type="cofactor">
    <cofactor evidence="1">
        <name>Mg(2+)</name>
        <dbReference type="ChEBI" id="CHEBI:18420"/>
    </cofactor>
</comment>
<dbReference type="PANTHER" id="PTHR11649:SF13">
    <property type="entry name" value="ENGB-TYPE G DOMAIN-CONTAINING PROTEIN"/>
    <property type="match status" value="1"/>
</dbReference>
<dbReference type="SUPFAM" id="SSF52540">
    <property type="entry name" value="P-loop containing nucleoside triphosphate hydrolases"/>
    <property type="match status" value="1"/>
</dbReference>
<proteinExistence type="inferred from homology"/>
<dbReference type="AlphaFoldDB" id="A0A1I1I3X3"/>
<feature type="domain" description="EngB-type G" evidence="12">
    <location>
        <begin position="49"/>
        <end position="222"/>
    </location>
</feature>
<keyword evidence="7 10" id="KW-0342">GTP-binding</keyword>
<dbReference type="Pfam" id="PF01926">
    <property type="entry name" value="MMR_HSR1"/>
    <property type="match status" value="1"/>
</dbReference>
<feature type="compositionally biased region" description="Basic residues" evidence="11">
    <location>
        <begin position="1"/>
        <end position="10"/>
    </location>
</feature>
<dbReference type="EMBL" id="FOLH01000004">
    <property type="protein sequence ID" value="SFC30502.1"/>
    <property type="molecule type" value="Genomic_DNA"/>
</dbReference>
<evidence type="ECO:0000256" key="5">
    <source>
        <dbReference type="ARBA" id="ARBA00022741"/>
    </source>
</evidence>
<evidence type="ECO:0000259" key="12">
    <source>
        <dbReference type="PROSITE" id="PS51706"/>
    </source>
</evidence>
<evidence type="ECO:0000256" key="9">
    <source>
        <dbReference type="ARBA" id="ARBA00023306"/>
    </source>
</evidence>
<dbReference type="InterPro" id="IPR019987">
    <property type="entry name" value="GTP-bd_ribosome_bio_YsxC"/>
</dbReference>
<evidence type="ECO:0000313" key="14">
    <source>
        <dbReference type="Proteomes" id="UP000199058"/>
    </source>
</evidence>
<keyword evidence="6" id="KW-0460">Magnesium</keyword>
<evidence type="ECO:0000313" key="13">
    <source>
        <dbReference type="EMBL" id="SFC30502.1"/>
    </source>
</evidence>
<keyword evidence="8 10" id="KW-0717">Septation</keyword>
<accession>A0A1I1I3X3</accession>
<name>A0A1I1I3X3_9GAMM</name>
<evidence type="ECO:0000256" key="3">
    <source>
        <dbReference type="ARBA" id="ARBA00022618"/>
    </source>
</evidence>
<dbReference type="PROSITE" id="PS51706">
    <property type="entry name" value="G_ENGB"/>
    <property type="match status" value="1"/>
</dbReference>
<dbReference type="InterPro" id="IPR027417">
    <property type="entry name" value="P-loop_NTPase"/>
</dbReference>
<organism evidence="13 14">
    <name type="scientific">Marinospirillum celere</name>
    <dbReference type="NCBI Taxonomy" id="1122252"/>
    <lineage>
        <taxon>Bacteria</taxon>
        <taxon>Pseudomonadati</taxon>
        <taxon>Pseudomonadota</taxon>
        <taxon>Gammaproteobacteria</taxon>
        <taxon>Oceanospirillales</taxon>
        <taxon>Oceanospirillaceae</taxon>
        <taxon>Marinospirillum</taxon>
    </lineage>
</organism>
<dbReference type="CDD" id="cd01876">
    <property type="entry name" value="YihA_EngB"/>
    <property type="match status" value="1"/>
</dbReference>
<evidence type="ECO:0000256" key="8">
    <source>
        <dbReference type="ARBA" id="ARBA00023210"/>
    </source>
</evidence>
<feature type="region of interest" description="Disordered" evidence="11">
    <location>
        <begin position="1"/>
        <end position="21"/>
    </location>
</feature>
<dbReference type="GO" id="GO:0046872">
    <property type="term" value="F:metal ion binding"/>
    <property type="evidence" value="ECO:0007669"/>
    <property type="project" value="UniProtKB-KW"/>
</dbReference>
<dbReference type="InterPro" id="IPR006073">
    <property type="entry name" value="GTP-bd"/>
</dbReference>
<gene>
    <name evidence="10" type="primary">engB</name>
    <name evidence="13" type="ORF">SAMN05660443_2160</name>
</gene>
<evidence type="ECO:0000256" key="4">
    <source>
        <dbReference type="ARBA" id="ARBA00022723"/>
    </source>
</evidence>
<dbReference type="NCBIfam" id="TIGR03598">
    <property type="entry name" value="GTPase_YsxC"/>
    <property type="match status" value="1"/>
</dbReference>
<keyword evidence="5 10" id="KW-0547">Nucleotide-binding</keyword>
<keyword evidence="3 10" id="KW-0132">Cell division</keyword>
<dbReference type="InterPro" id="IPR030393">
    <property type="entry name" value="G_ENGB_dom"/>
</dbReference>
<evidence type="ECO:0000256" key="7">
    <source>
        <dbReference type="ARBA" id="ARBA00023134"/>
    </source>
</evidence>
<evidence type="ECO:0000256" key="1">
    <source>
        <dbReference type="ARBA" id="ARBA00001946"/>
    </source>
</evidence>
<evidence type="ECO:0000256" key="11">
    <source>
        <dbReference type="SAM" id="MobiDB-lite"/>
    </source>
</evidence>
<dbReference type="GO" id="GO:0005829">
    <property type="term" value="C:cytosol"/>
    <property type="evidence" value="ECO:0007669"/>
    <property type="project" value="TreeGrafter"/>
</dbReference>
<reference evidence="13 14" key="1">
    <citation type="submission" date="2016-10" db="EMBL/GenBank/DDBJ databases">
        <authorList>
            <person name="de Groot N.N."/>
        </authorList>
    </citation>
    <scope>NUCLEOTIDE SEQUENCE [LARGE SCALE GENOMIC DNA]</scope>
    <source>
        <strain evidence="13 14">DSM 18438</strain>
    </source>
</reference>
<comment type="function">
    <text evidence="10">Necessary for normal cell division and for the maintenance of normal septation.</text>
</comment>
<keyword evidence="4" id="KW-0479">Metal-binding</keyword>
<evidence type="ECO:0000256" key="2">
    <source>
        <dbReference type="ARBA" id="ARBA00009638"/>
    </source>
</evidence>
<comment type="similarity">
    <text evidence="2 10">Belongs to the TRAFAC class TrmE-Era-EngA-EngB-Septin-like GTPase superfamily. EngB GTPase family.</text>
</comment>
<dbReference type="STRING" id="1122252.SAMN05660443_2160"/>
<evidence type="ECO:0000256" key="6">
    <source>
        <dbReference type="ARBA" id="ARBA00022842"/>
    </source>
</evidence>
<sequence>MRQARKKKTQQKIVYEPEKKAKPAAQPAHFAQASFLISAPTLRECPDDEGLEIAFVGRSNAGKSSALNCLTSPRLARTSKTPGRTQLINFFTLDEQRRLVDLPGYGYAKVPEAMRREWGKHLGAYISERKCLIGMVMLMDARHPLTDFDCQLLEVAASRDLPVHVLLTKADKLKRGPAKNQLLAVRQELKEMQGDFSVQLFSSLKGEGCGEAWKKLDTWLAWPPVKPDEQQTADDL</sequence>
<dbReference type="RefSeq" id="WP_091963272.1">
    <property type="nucleotide sequence ID" value="NZ_FOLH01000004.1"/>
</dbReference>
<dbReference type="GO" id="GO:0005525">
    <property type="term" value="F:GTP binding"/>
    <property type="evidence" value="ECO:0007669"/>
    <property type="project" value="UniProtKB-UniRule"/>
</dbReference>
<dbReference type="FunFam" id="3.40.50.300:FF:000098">
    <property type="entry name" value="Probable GTP-binding protein EngB"/>
    <property type="match status" value="1"/>
</dbReference>
<dbReference type="HAMAP" id="MF_00321">
    <property type="entry name" value="GTPase_EngB"/>
    <property type="match status" value="1"/>
</dbReference>